<accession>X5MI32</accession>
<evidence type="ECO:0000313" key="1">
    <source>
        <dbReference type="EMBL" id="CDO47310.1"/>
    </source>
</evidence>
<proteinExistence type="predicted"/>
<organism evidence="1 2">
    <name type="scientific">Bartonella henselae</name>
    <name type="common">Rochalimaea henselae</name>
    <dbReference type="NCBI Taxonomy" id="38323"/>
    <lineage>
        <taxon>Bacteria</taxon>
        <taxon>Pseudomonadati</taxon>
        <taxon>Pseudomonadota</taxon>
        <taxon>Alphaproteobacteria</taxon>
        <taxon>Hyphomicrobiales</taxon>
        <taxon>Bartonellaceae</taxon>
        <taxon>Bartonella</taxon>
    </lineage>
</organism>
<protein>
    <submittedName>
        <fullName evidence="1">Phage integrase</fullName>
    </submittedName>
</protein>
<sequence>MGLSALTDVSLKKARELATQWHSVLHKGCDLLKERDK</sequence>
<dbReference type="AlphaFoldDB" id="X5MI32"/>
<dbReference type="EMBL" id="HG969191">
    <property type="protein sequence ID" value="CDO47310.1"/>
    <property type="molecule type" value="Genomic_DNA"/>
</dbReference>
<dbReference type="PATRIC" id="fig|38323.4.peg.1409"/>
<reference evidence="2" key="1">
    <citation type="submission" date="2013-11" db="EMBL/GenBank/DDBJ databases">
        <title>Genome sequencing of Bartonella spp. isolated from human blood.</title>
        <authorList>
            <person name="Raoult D."/>
        </authorList>
    </citation>
    <scope>NUCLEOTIDE SEQUENCE</scope>
    <source>
        <strain evidence="2">BM1374165</strain>
    </source>
</reference>
<dbReference type="Proteomes" id="UP000019801">
    <property type="component" value="Chromosome I"/>
</dbReference>
<gene>
    <name evidence="1" type="ORF">BM1374165_01326</name>
</gene>
<name>X5MI32_BARHN</name>
<dbReference type="KEGG" id="bhs:BM1374165_01326"/>
<evidence type="ECO:0000313" key="2">
    <source>
        <dbReference type="Proteomes" id="UP000019801"/>
    </source>
</evidence>